<dbReference type="InterPro" id="IPR018357">
    <property type="entry name" value="Hexapep_transf_CS"/>
</dbReference>
<proteinExistence type="inferred from homology"/>
<dbReference type="Gene3D" id="2.160.10.10">
    <property type="entry name" value="Hexapeptide repeat proteins"/>
    <property type="match status" value="1"/>
</dbReference>
<dbReference type="PANTHER" id="PTHR23416">
    <property type="entry name" value="SIALIC ACID SYNTHASE-RELATED"/>
    <property type="match status" value="1"/>
</dbReference>
<dbReference type="Pfam" id="PF00132">
    <property type="entry name" value="Hexapep"/>
    <property type="match status" value="1"/>
</dbReference>
<dbReference type="GO" id="GO:0008374">
    <property type="term" value="F:O-acyltransferase activity"/>
    <property type="evidence" value="ECO:0007669"/>
    <property type="project" value="TreeGrafter"/>
</dbReference>
<evidence type="ECO:0000256" key="1">
    <source>
        <dbReference type="ARBA" id="ARBA00007274"/>
    </source>
</evidence>
<organism evidence="3 4">
    <name type="scientific">Athelia psychrophila</name>
    <dbReference type="NCBI Taxonomy" id="1759441"/>
    <lineage>
        <taxon>Eukaryota</taxon>
        <taxon>Fungi</taxon>
        <taxon>Dikarya</taxon>
        <taxon>Basidiomycota</taxon>
        <taxon>Agaricomycotina</taxon>
        <taxon>Agaricomycetes</taxon>
        <taxon>Agaricomycetidae</taxon>
        <taxon>Atheliales</taxon>
        <taxon>Atheliaceae</taxon>
        <taxon>Athelia</taxon>
    </lineage>
</organism>
<dbReference type="InterPro" id="IPR051159">
    <property type="entry name" value="Hexapeptide_acetyltransf"/>
</dbReference>
<gene>
    <name evidence="3" type="ORF">FIBSPDRAFT_655017</name>
</gene>
<keyword evidence="4" id="KW-1185">Reference proteome</keyword>
<feature type="non-terminal residue" evidence="3">
    <location>
        <position position="1"/>
    </location>
</feature>
<feature type="non-terminal residue" evidence="3">
    <location>
        <position position="83"/>
    </location>
</feature>
<sequence>TSTVTIGDRTIIACNISIITTTHPNTPRKSSGARGKEYANPDDDCWIGANAVILPGIKVGNRVTIGAGAVVTKDVPDGSVTVG</sequence>
<keyword evidence="2" id="KW-0808">Transferase</keyword>
<evidence type="ECO:0000313" key="4">
    <source>
        <dbReference type="Proteomes" id="UP000076532"/>
    </source>
</evidence>
<dbReference type="InterPro" id="IPR011004">
    <property type="entry name" value="Trimer_LpxA-like_sf"/>
</dbReference>
<dbReference type="InterPro" id="IPR001451">
    <property type="entry name" value="Hexapep"/>
</dbReference>
<dbReference type="PROSITE" id="PS00101">
    <property type="entry name" value="HEXAPEP_TRANSFERASES"/>
    <property type="match status" value="1"/>
</dbReference>
<comment type="similarity">
    <text evidence="1">Belongs to the transferase hexapeptide repeat family.</text>
</comment>
<dbReference type="EMBL" id="KV417801">
    <property type="protein sequence ID" value="KZP06164.1"/>
    <property type="molecule type" value="Genomic_DNA"/>
</dbReference>
<dbReference type="AlphaFoldDB" id="A0A167WJC3"/>
<evidence type="ECO:0000256" key="2">
    <source>
        <dbReference type="ARBA" id="ARBA00022679"/>
    </source>
</evidence>
<protein>
    <submittedName>
        <fullName evidence="3">Trimeric LpxA-like protein</fullName>
    </submittedName>
</protein>
<dbReference type="STRING" id="436010.A0A167WJC3"/>
<dbReference type="Proteomes" id="UP000076532">
    <property type="component" value="Unassembled WGS sequence"/>
</dbReference>
<reference evidence="3 4" key="1">
    <citation type="journal article" date="2016" name="Mol. Biol. Evol.">
        <title>Comparative Genomics of Early-Diverging Mushroom-Forming Fungi Provides Insights into the Origins of Lignocellulose Decay Capabilities.</title>
        <authorList>
            <person name="Nagy L.G."/>
            <person name="Riley R."/>
            <person name="Tritt A."/>
            <person name="Adam C."/>
            <person name="Daum C."/>
            <person name="Floudas D."/>
            <person name="Sun H."/>
            <person name="Yadav J.S."/>
            <person name="Pangilinan J."/>
            <person name="Larsson K.H."/>
            <person name="Matsuura K."/>
            <person name="Barry K."/>
            <person name="Labutti K."/>
            <person name="Kuo R."/>
            <person name="Ohm R.A."/>
            <person name="Bhattacharya S.S."/>
            <person name="Shirouzu T."/>
            <person name="Yoshinaga Y."/>
            <person name="Martin F.M."/>
            <person name="Grigoriev I.V."/>
            <person name="Hibbett D.S."/>
        </authorList>
    </citation>
    <scope>NUCLEOTIDE SEQUENCE [LARGE SCALE GENOMIC DNA]</scope>
    <source>
        <strain evidence="3 4">CBS 109695</strain>
    </source>
</reference>
<name>A0A167WJC3_9AGAM</name>
<dbReference type="OrthoDB" id="25818at2759"/>
<dbReference type="SUPFAM" id="SSF51161">
    <property type="entry name" value="Trimeric LpxA-like enzymes"/>
    <property type="match status" value="1"/>
</dbReference>
<dbReference type="PANTHER" id="PTHR23416:SF23">
    <property type="entry name" value="ACETYLTRANSFERASE C18B11.09C-RELATED"/>
    <property type="match status" value="1"/>
</dbReference>
<evidence type="ECO:0000313" key="3">
    <source>
        <dbReference type="EMBL" id="KZP06164.1"/>
    </source>
</evidence>
<accession>A0A167WJC3</accession>